<protein>
    <submittedName>
        <fullName evidence="1">Uncharacterized protein</fullName>
    </submittedName>
</protein>
<organism evidence="1 2">
    <name type="scientific">Candidatus Protofrankia californiensis</name>
    <dbReference type="NCBI Taxonomy" id="1839754"/>
    <lineage>
        <taxon>Bacteria</taxon>
        <taxon>Bacillati</taxon>
        <taxon>Actinomycetota</taxon>
        <taxon>Actinomycetes</taxon>
        <taxon>Frankiales</taxon>
        <taxon>Frankiaceae</taxon>
        <taxon>Protofrankia</taxon>
    </lineage>
</organism>
<accession>A0A1C3PC06</accession>
<name>A0A1C3PC06_9ACTN</name>
<gene>
    <name evidence="1" type="ORF">FDG2_5284</name>
</gene>
<dbReference type="EMBL" id="FLUV01002205">
    <property type="protein sequence ID" value="SBW27341.1"/>
    <property type="molecule type" value="Genomic_DNA"/>
</dbReference>
<dbReference type="Proteomes" id="UP000199013">
    <property type="component" value="Unassembled WGS sequence"/>
</dbReference>
<proteinExistence type="predicted"/>
<sequence length="82" mass="8702">MSAGRPVPSMRTAADGSPFLGEIRDWLVPGGQTKLTVRVKVIDVRRVFNRTDFLIEPVAGSGLRWVEASMTATVDTAAGGAS</sequence>
<dbReference type="AlphaFoldDB" id="A0A1C3PC06"/>
<reference evidence="2" key="1">
    <citation type="submission" date="2016-02" db="EMBL/GenBank/DDBJ databases">
        <authorList>
            <person name="Wibberg D."/>
        </authorList>
    </citation>
    <scope>NUCLEOTIDE SEQUENCE [LARGE SCALE GENOMIC DNA]</scope>
</reference>
<evidence type="ECO:0000313" key="2">
    <source>
        <dbReference type="Proteomes" id="UP000199013"/>
    </source>
</evidence>
<keyword evidence="2" id="KW-1185">Reference proteome</keyword>
<evidence type="ECO:0000313" key="1">
    <source>
        <dbReference type="EMBL" id="SBW27341.1"/>
    </source>
</evidence>